<feature type="domain" description="PLD phosphodiesterase" evidence="3">
    <location>
        <begin position="422"/>
        <end position="448"/>
    </location>
</feature>
<protein>
    <recommendedName>
        <fullName evidence="3">PLD phosphodiesterase domain-containing protein</fullName>
    </recommendedName>
</protein>
<keyword evidence="2" id="KW-0472">Membrane</keyword>
<evidence type="ECO:0000256" key="1">
    <source>
        <dbReference type="ARBA" id="ARBA00008664"/>
    </source>
</evidence>
<sequence length="487" mass="54893">MRRSSALFIETHDGRADMTNFEMDLFDTRMSYFKTDRDEEQCCSSSKNKIIKPACVPITVISLFIITLVFLPLFNEDDLSSPEKLTDKCSGKCGLAPIESIPTNVTLTPHFQPTHEYWLDLIGNASRHIEIAALYWNLNENTTYATSNAGKKVFQALIDAAHRGVQIRIIQDGSAGLSKNADTKYLADHNLAEVRNLNFTRLFGSGVLHTKFIIADMTNVYVGSANMDWKSLTEVKELGLAFRSCSCVAADLYKIFAVYWRMGEPDSKIPPAWPISFRTQYNSRKPMKIDSDVMTEVFLSSSPEPFNPKGREFDLTAILDLIHSAKKSVSVSVMDMIPQTLYMKNNIYWPKIDDALRDAAFRGVKVRLLISKWDHSRKQMFVFLKSLQDINTALPQGKNGTGSITVKIFQVPASEEQKKLPFARVNHNKYLITDEAVYIGTSNWSGDYFMTTAGVGVILRSGISGIWKDVNSIFERDWSSPYASDLN</sequence>
<feature type="domain" description="PLD phosphodiesterase" evidence="3">
    <location>
        <begin position="204"/>
        <end position="231"/>
    </location>
</feature>
<gene>
    <name evidence="4" type="ORF">WR25_26753</name>
</gene>
<dbReference type="InterPro" id="IPR032803">
    <property type="entry name" value="PLDc_3"/>
</dbReference>
<dbReference type="CDD" id="cd09106">
    <property type="entry name" value="PLDc_vPLD3_4_5_like_1"/>
    <property type="match status" value="1"/>
</dbReference>
<dbReference type="CDD" id="cd09107">
    <property type="entry name" value="PLDc_vPLD3_4_5_like_2"/>
    <property type="match status" value="1"/>
</dbReference>
<keyword evidence="2" id="KW-1133">Transmembrane helix</keyword>
<comment type="similarity">
    <text evidence="1">Belongs to the phospholipase D family.</text>
</comment>
<dbReference type="EMBL" id="LIAE01010339">
    <property type="protein sequence ID" value="PAV62920.1"/>
    <property type="molecule type" value="Genomic_DNA"/>
</dbReference>
<reference evidence="4 5" key="1">
    <citation type="journal article" date="2017" name="Curr. Biol.">
        <title>Genome architecture and evolution of a unichromosomal asexual nematode.</title>
        <authorList>
            <person name="Fradin H."/>
            <person name="Zegar C."/>
            <person name="Gutwein M."/>
            <person name="Lucas J."/>
            <person name="Kovtun M."/>
            <person name="Corcoran D."/>
            <person name="Baugh L.R."/>
            <person name="Kiontke K."/>
            <person name="Gunsalus K."/>
            <person name="Fitch D.H."/>
            <person name="Piano F."/>
        </authorList>
    </citation>
    <scope>NUCLEOTIDE SEQUENCE [LARGE SCALE GENOMIC DNA]</scope>
    <source>
        <strain evidence="4">PF1309</strain>
    </source>
</reference>
<dbReference type="PANTHER" id="PTHR10185:SF17">
    <property type="entry name" value="GM01519P-RELATED"/>
    <property type="match status" value="1"/>
</dbReference>
<evidence type="ECO:0000259" key="3">
    <source>
        <dbReference type="PROSITE" id="PS50035"/>
    </source>
</evidence>
<keyword evidence="5" id="KW-1185">Reference proteome</keyword>
<dbReference type="GO" id="GO:0003824">
    <property type="term" value="F:catalytic activity"/>
    <property type="evidence" value="ECO:0007669"/>
    <property type="project" value="InterPro"/>
</dbReference>
<dbReference type="SMART" id="SM00155">
    <property type="entry name" value="PLDc"/>
    <property type="match status" value="2"/>
</dbReference>
<evidence type="ECO:0000313" key="5">
    <source>
        <dbReference type="Proteomes" id="UP000218231"/>
    </source>
</evidence>
<keyword evidence="2" id="KW-0812">Transmembrane</keyword>
<organism evidence="4 5">
    <name type="scientific">Diploscapter pachys</name>
    <dbReference type="NCBI Taxonomy" id="2018661"/>
    <lineage>
        <taxon>Eukaryota</taxon>
        <taxon>Metazoa</taxon>
        <taxon>Ecdysozoa</taxon>
        <taxon>Nematoda</taxon>
        <taxon>Chromadorea</taxon>
        <taxon>Rhabditida</taxon>
        <taxon>Rhabditina</taxon>
        <taxon>Rhabditomorpha</taxon>
        <taxon>Rhabditoidea</taxon>
        <taxon>Rhabditidae</taxon>
        <taxon>Diploscapter</taxon>
    </lineage>
</organism>
<accession>A0A2A2JMJ2</accession>
<dbReference type="Proteomes" id="UP000218231">
    <property type="component" value="Unassembled WGS sequence"/>
</dbReference>
<dbReference type="PROSITE" id="PS50035">
    <property type="entry name" value="PLD"/>
    <property type="match status" value="2"/>
</dbReference>
<dbReference type="Pfam" id="PF13918">
    <property type="entry name" value="PLDc_3"/>
    <property type="match status" value="1"/>
</dbReference>
<dbReference type="PANTHER" id="PTHR10185">
    <property type="entry name" value="PHOSPHOLIPASE D - RELATED"/>
    <property type="match status" value="1"/>
</dbReference>
<evidence type="ECO:0000313" key="4">
    <source>
        <dbReference type="EMBL" id="PAV62920.1"/>
    </source>
</evidence>
<evidence type="ECO:0000256" key="2">
    <source>
        <dbReference type="SAM" id="Phobius"/>
    </source>
</evidence>
<dbReference type="OrthoDB" id="1923775at2759"/>
<dbReference type="InterPro" id="IPR050874">
    <property type="entry name" value="Diverse_PLD-related"/>
</dbReference>
<comment type="caution">
    <text evidence="4">The sequence shown here is derived from an EMBL/GenBank/DDBJ whole genome shotgun (WGS) entry which is preliminary data.</text>
</comment>
<dbReference type="InterPro" id="IPR001736">
    <property type="entry name" value="PLipase_D/transphosphatidylase"/>
</dbReference>
<dbReference type="SUPFAM" id="SSF56024">
    <property type="entry name" value="Phospholipase D/nuclease"/>
    <property type="match status" value="2"/>
</dbReference>
<feature type="transmembrane region" description="Helical" evidence="2">
    <location>
        <begin position="54"/>
        <end position="74"/>
    </location>
</feature>
<dbReference type="STRING" id="2018661.A0A2A2JMJ2"/>
<dbReference type="Pfam" id="PF00614">
    <property type="entry name" value="PLDc"/>
    <property type="match status" value="1"/>
</dbReference>
<dbReference type="Gene3D" id="3.30.870.10">
    <property type="entry name" value="Endonuclease Chain A"/>
    <property type="match status" value="2"/>
</dbReference>
<name>A0A2A2JMJ2_9BILA</name>
<proteinExistence type="inferred from homology"/>
<dbReference type="AlphaFoldDB" id="A0A2A2JMJ2"/>